<evidence type="ECO:0000259" key="16">
    <source>
        <dbReference type="Pfam" id="PF00482"/>
    </source>
</evidence>
<reference evidence="17 18" key="1">
    <citation type="journal article" date="2013" name="Genome Announc.">
        <title>Draft Genome of the Nitrogen-Fixing Bacterium Pseudomonas stutzeri Strain KOS6 Isolated from Industrial Hydrocarbon Sludge.</title>
        <authorList>
            <person name="Grigoryeva T.V."/>
            <person name="Laikov A.V."/>
            <person name="Naumova R.P."/>
            <person name="Manolov A.I."/>
            <person name="Larin A.K."/>
            <person name="Karpova I.Y."/>
            <person name="Semashko T.A."/>
            <person name="Alexeev D.G."/>
            <person name="Kostryukova E.S."/>
            <person name="Muller R."/>
            <person name="Govorun V.M."/>
        </authorList>
    </citation>
    <scope>NUCLEOTIDE SEQUENCE [LARGE SCALE GENOMIC DNA]</scope>
    <source>
        <strain evidence="17 18">KOS6</strain>
    </source>
</reference>
<keyword evidence="6" id="KW-0997">Cell inner membrane</keyword>
<evidence type="ECO:0000256" key="6">
    <source>
        <dbReference type="ARBA" id="ARBA00022519"/>
    </source>
</evidence>
<dbReference type="PRINTS" id="PR00812">
    <property type="entry name" value="BCTERIALGSPF"/>
</dbReference>
<comment type="function">
    <text evidence="1">Component of the type II secretion system inner membrane complex required for the energy-dependent secretion of extracellular factors such as proteases and toxins from the periplasm.</text>
</comment>
<dbReference type="EMBL" id="AMCZ02000001">
    <property type="protein sequence ID" value="EWC43285.1"/>
    <property type="molecule type" value="Genomic_DNA"/>
</dbReference>
<dbReference type="Pfam" id="PF00482">
    <property type="entry name" value="T2SSF"/>
    <property type="match status" value="2"/>
</dbReference>
<evidence type="ECO:0000256" key="10">
    <source>
        <dbReference type="ARBA" id="ARBA00022927"/>
    </source>
</evidence>
<dbReference type="AlphaFoldDB" id="A0A061JWM0"/>
<keyword evidence="4 14" id="KW-0813">Transport</keyword>
<dbReference type="HOGENOM" id="CLU_035032_0_1_6"/>
<sequence length="400" mass="43459">MPTYRYQALDVDGRQSRDLIQADSERHARQLLREQGLLARQLSLQPAGRQAPRGRRLSHAQLCELTRQLATLLGAGIPLAEALSTLERQFGDPASRALLVALGASLAEGHGLAESLRRQGGPFDTLYCALVEAGERSGRLAPVLERLADHLEQVQRQRHKARTALIYPGVLLLVSTVVVVGLMTFVVPRLTEQFDHVGRSLPWITRLLIAISDGLLLAGPWLLVLLAAGGLLGAALMRHETWRLRRDRLLLRLPRLGTLFAVLDSARLSRSLAILAGSGVPLLEALQVGTATVGNGQIRLALDMVREQVKGGVSLHRALSASGHFPPLLLNMVASGEASGTLAEMLERVADSQERAFARQVDMALALFEPLMILLMGAIVLFIVLAVLLPIMQLNQGLNF</sequence>
<evidence type="ECO:0000256" key="7">
    <source>
        <dbReference type="ARBA" id="ARBA00022692"/>
    </source>
</evidence>
<organism evidence="17 18">
    <name type="scientific">Stutzerimonas stutzeri KOS6</name>
    <dbReference type="NCBI Taxonomy" id="1218352"/>
    <lineage>
        <taxon>Bacteria</taxon>
        <taxon>Pseudomonadati</taxon>
        <taxon>Pseudomonadota</taxon>
        <taxon>Gammaproteobacteria</taxon>
        <taxon>Pseudomonadales</taxon>
        <taxon>Pseudomonadaceae</taxon>
        <taxon>Stutzerimonas</taxon>
    </lineage>
</organism>
<dbReference type="GO" id="GO:0046872">
    <property type="term" value="F:metal ion binding"/>
    <property type="evidence" value="ECO:0007669"/>
    <property type="project" value="UniProtKB-KW"/>
</dbReference>
<dbReference type="PROSITE" id="PS00874">
    <property type="entry name" value="T2SP_F"/>
    <property type="match status" value="1"/>
</dbReference>
<dbReference type="eggNOG" id="COG1459">
    <property type="taxonomic scope" value="Bacteria"/>
</dbReference>
<evidence type="ECO:0000256" key="4">
    <source>
        <dbReference type="ARBA" id="ARBA00022448"/>
    </source>
</evidence>
<feature type="transmembrane region" description="Helical" evidence="15">
    <location>
        <begin position="371"/>
        <end position="392"/>
    </location>
</feature>
<dbReference type="GO" id="GO:0015628">
    <property type="term" value="P:protein secretion by the type II secretion system"/>
    <property type="evidence" value="ECO:0007669"/>
    <property type="project" value="InterPro"/>
</dbReference>
<proteinExistence type="inferred from homology"/>
<dbReference type="Proteomes" id="UP000026923">
    <property type="component" value="Unassembled WGS sequence"/>
</dbReference>
<dbReference type="PANTHER" id="PTHR30012:SF0">
    <property type="entry name" value="TYPE II SECRETION SYSTEM PROTEIN F-RELATED"/>
    <property type="match status" value="1"/>
</dbReference>
<accession>A0A061JWM0</accession>
<evidence type="ECO:0000313" key="18">
    <source>
        <dbReference type="Proteomes" id="UP000026923"/>
    </source>
</evidence>
<gene>
    <name evidence="17" type="ORF">B597_001420</name>
</gene>
<comment type="subcellular location">
    <subcellularLocation>
        <location evidence="2 14">Cell inner membrane</location>
        <topology evidence="2 14">Multi-pass membrane protein</topology>
    </subcellularLocation>
</comment>
<evidence type="ECO:0000256" key="9">
    <source>
        <dbReference type="ARBA" id="ARBA00022837"/>
    </source>
</evidence>
<dbReference type="NCBIfam" id="TIGR02120">
    <property type="entry name" value="GspF"/>
    <property type="match status" value="1"/>
</dbReference>
<evidence type="ECO:0000256" key="5">
    <source>
        <dbReference type="ARBA" id="ARBA00022475"/>
    </source>
</evidence>
<feature type="domain" description="Type II secretion system protein GspF" evidence="16">
    <location>
        <begin position="66"/>
        <end position="188"/>
    </location>
</feature>
<protein>
    <recommendedName>
        <fullName evidence="13">General secretion pathway protein F</fullName>
    </recommendedName>
</protein>
<comment type="similarity">
    <text evidence="3 14">Belongs to the GSP F family.</text>
</comment>
<comment type="caution">
    <text evidence="17">The sequence shown here is derived from an EMBL/GenBank/DDBJ whole genome shotgun (WGS) entry which is preliminary data.</text>
</comment>
<feature type="transmembrane region" description="Helical" evidence="15">
    <location>
        <begin position="207"/>
        <end position="236"/>
    </location>
</feature>
<keyword evidence="10" id="KW-0653">Protein transport</keyword>
<evidence type="ECO:0000256" key="12">
    <source>
        <dbReference type="ARBA" id="ARBA00023136"/>
    </source>
</evidence>
<dbReference type="FunFam" id="1.20.81.30:FF:000001">
    <property type="entry name" value="Type II secretion system protein F"/>
    <property type="match status" value="2"/>
</dbReference>
<name>A0A061JWM0_STUST</name>
<dbReference type="GO" id="GO:0015627">
    <property type="term" value="C:type II protein secretion system complex"/>
    <property type="evidence" value="ECO:0007669"/>
    <property type="project" value="InterPro"/>
</dbReference>
<dbReference type="InterPro" id="IPR042094">
    <property type="entry name" value="T2SS_GspF_sf"/>
</dbReference>
<evidence type="ECO:0000256" key="14">
    <source>
        <dbReference type="RuleBase" id="RU003923"/>
    </source>
</evidence>
<keyword evidence="9" id="KW-0106">Calcium</keyword>
<evidence type="ECO:0000256" key="3">
    <source>
        <dbReference type="ARBA" id="ARBA00005745"/>
    </source>
</evidence>
<dbReference type="OrthoDB" id="9805682at2"/>
<keyword evidence="11 15" id="KW-1133">Transmembrane helix</keyword>
<dbReference type="RefSeq" id="WP_024162048.1">
    <property type="nucleotide sequence ID" value="NZ_KK020676.1"/>
</dbReference>
<evidence type="ECO:0000256" key="13">
    <source>
        <dbReference type="ARBA" id="ARBA00030750"/>
    </source>
</evidence>
<keyword evidence="7 14" id="KW-0812">Transmembrane</keyword>
<feature type="transmembrane region" description="Helical" evidence="15">
    <location>
        <begin position="165"/>
        <end position="187"/>
    </location>
</feature>
<feature type="domain" description="Type II secretion system protein GspF" evidence="16">
    <location>
        <begin position="269"/>
        <end position="390"/>
    </location>
</feature>
<keyword evidence="12 15" id="KW-0472">Membrane</keyword>
<dbReference type="InterPro" id="IPR018076">
    <property type="entry name" value="T2SS_GspF_dom"/>
</dbReference>
<evidence type="ECO:0000313" key="17">
    <source>
        <dbReference type="EMBL" id="EWC43285.1"/>
    </source>
</evidence>
<dbReference type="InterPro" id="IPR001992">
    <property type="entry name" value="T2SS_GspF/T4SS_PilC_CS"/>
</dbReference>
<keyword evidence="8" id="KW-0479">Metal-binding</keyword>
<evidence type="ECO:0000256" key="2">
    <source>
        <dbReference type="ARBA" id="ARBA00004429"/>
    </source>
</evidence>
<keyword evidence="5" id="KW-1003">Cell membrane</keyword>
<dbReference type="GO" id="GO:0005886">
    <property type="term" value="C:plasma membrane"/>
    <property type="evidence" value="ECO:0007669"/>
    <property type="project" value="UniProtKB-SubCell"/>
</dbReference>
<dbReference type="InterPro" id="IPR003004">
    <property type="entry name" value="GspF/PilC"/>
</dbReference>
<dbReference type="Gene3D" id="1.20.81.30">
    <property type="entry name" value="Type II secretion system (T2SS), domain F"/>
    <property type="match status" value="2"/>
</dbReference>
<evidence type="ECO:0000256" key="11">
    <source>
        <dbReference type="ARBA" id="ARBA00022989"/>
    </source>
</evidence>
<evidence type="ECO:0000256" key="8">
    <source>
        <dbReference type="ARBA" id="ARBA00022723"/>
    </source>
</evidence>
<dbReference type="PANTHER" id="PTHR30012">
    <property type="entry name" value="GENERAL SECRETION PATHWAY PROTEIN"/>
    <property type="match status" value="1"/>
</dbReference>
<evidence type="ECO:0000256" key="15">
    <source>
        <dbReference type="SAM" id="Phobius"/>
    </source>
</evidence>
<dbReference type="InterPro" id="IPR011850">
    <property type="entry name" value="T2SS_GspF"/>
</dbReference>
<evidence type="ECO:0000256" key="1">
    <source>
        <dbReference type="ARBA" id="ARBA00002684"/>
    </source>
</evidence>